<keyword evidence="2" id="KW-0226">DNA condensation</keyword>
<evidence type="ECO:0000256" key="2">
    <source>
        <dbReference type="ARBA" id="ARBA00023067"/>
    </source>
</evidence>
<evidence type="ECO:0000256" key="3">
    <source>
        <dbReference type="ARBA" id="ARBA00023125"/>
    </source>
</evidence>
<dbReference type="RefSeq" id="WP_066181397.1">
    <property type="nucleotide sequence ID" value="NZ_LQZT01000034.1"/>
</dbReference>
<gene>
    <name evidence="5" type="ORF">AWJ14_17415</name>
</gene>
<dbReference type="Gene3D" id="4.10.520.10">
    <property type="entry name" value="IHF-like DNA-binding proteins"/>
    <property type="match status" value="1"/>
</dbReference>
<dbReference type="GO" id="GO:0005829">
    <property type="term" value="C:cytosol"/>
    <property type="evidence" value="ECO:0007669"/>
    <property type="project" value="TreeGrafter"/>
</dbReference>
<dbReference type="STRING" id="1480615.AWJ14_17415"/>
<dbReference type="InterPro" id="IPR010992">
    <property type="entry name" value="IHF-like_DNA-bd_dom_sf"/>
</dbReference>
<dbReference type="CDD" id="cd13831">
    <property type="entry name" value="HU"/>
    <property type="match status" value="1"/>
</dbReference>
<dbReference type="SUPFAM" id="SSF47729">
    <property type="entry name" value="IHF-like DNA-binding proteins"/>
    <property type="match status" value="1"/>
</dbReference>
<keyword evidence="3" id="KW-0238">DNA-binding</keyword>
<reference evidence="5 6" key="1">
    <citation type="submission" date="2015-12" db="EMBL/GenBank/DDBJ databases">
        <authorList>
            <person name="Shamseldin A."/>
            <person name="Moawad H."/>
            <person name="Abd El-Rahim W.M."/>
            <person name="Sadowsky M.J."/>
        </authorList>
    </citation>
    <scope>NUCLEOTIDE SEQUENCE [LARGE SCALE GENOMIC DNA]</scope>
    <source>
        <strain evidence="5 6">JC234</strain>
    </source>
</reference>
<accession>A0A1C1YTJ4</accession>
<dbReference type="PANTHER" id="PTHR33175:SF3">
    <property type="entry name" value="DNA-BINDING PROTEIN HU-BETA"/>
    <property type="match status" value="1"/>
</dbReference>
<evidence type="ECO:0000313" key="6">
    <source>
        <dbReference type="Proteomes" id="UP000094795"/>
    </source>
</evidence>
<name>A0A1C1YTJ4_9HYPH</name>
<evidence type="ECO:0000256" key="1">
    <source>
        <dbReference type="ARBA" id="ARBA00010529"/>
    </source>
</evidence>
<dbReference type="AlphaFoldDB" id="A0A1C1YTJ4"/>
<dbReference type="PRINTS" id="PR01727">
    <property type="entry name" value="DNABINDINGHU"/>
</dbReference>
<evidence type="ECO:0000313" key="5">
    <source>
        <dbReference type="EMBL" id="OCW56707.1"/>
    </source>
</evidence>
<dbReference type="InterPro" id="IPR000119">
    <property type="entry name" value="Hist_DNA-bd"/>
</dbReference>
<dbReference type="GO" id="GO:0003677">
    <property type="term" value="F:DNA binding"/>
    <property type="evidence" value="ECO:0007669"/>
    <property type="project" value="UniProtKB-KW"/>
</dbReference>
<organism evidence="5 6">
    <name type="scientific">Hoeflea olei</name>
    <dbReference type="NCBI Taxonomy" id="1480615"/>
    <lineage>
        <taxon>Bacteria</taxon>
        <taxon>Pseudomonadati</taxon>
        <taxon>Pseudomonadota</taxon>
        <taxon>Alphaproteobacteria</taxon>
        <taxon>Hyphomicrobiales</taxon>
        <taxon>Rhizobiaceae</taxon>
        <taxon>Hoeflea</taxon>
    </lineage>
</organism>
<dbReference type="SMART" id="SM00411">
    <property type="entry name" value="BHL"/>
    <property type="match status" value="1"/>
</dbReference>
<sequence length="97" mass="10634">MNKKELIAEVARKTGMSRRDAAIVVDSLLETIGRQMSDGDEVVIRDFGKFARKQRKPQTGRNPRTGQTIEIPARAVLKFTPSPALLSAINGGRTSDP</sequence>
<dbReference type="PANTHER" id="PTHR33175">
    <property type="entry name" value="DNA-BINDING PROTEIN HU"/>
    <property type="match status" value="1"/>
</dbReference>
<dbReference type="Pfam" id="PF00216">
    <property type="entry name" value="Bac_DNA_binding"/>
    <property type="match status" value="1"/>
</dbReference>
<comment type="similarity">
    <text evidence="1 4">Belongs to the bacterial histone-like protein family.</text>
</comment>
<evidence type="ECO:0000256" key="4">
    <source>
        <dbReference type="RuleBase" id="RU003939"/>
    </source>
</evidence>
<comment type="caution">
    <text evidence="5">The sequence shown here is derived from an EMBL/GenBank/DDBJ whole genome shotgun (WGS) entry which is preliminary data.</text>
</comment>
<dbReference type="GO" id="GO:0030527">
    <property type="term" value="F:structural constituent of chromatin"/>
    <property type="evidence" value="ECO:0007669"/>
    <property type="project" value="InterPro"/>
</dbReference>
<dbReference type="GO" id="GO:0030261">
    <property type="term" value="P:chromosome condensation"/>
    <property type="evidence" value="ECO:0007669"/>
    <property type="project" value="UniProtKB-KW"/>
</dbReference>
<dbReference type="EMBL" id="LQZT01000034">
    <property type="protein sequence ID" value="OCW56707.1"/>
    <property type="molecule type" value="Genomic_DNA"/>
</dbReference>
<protein>
    <recommendedName>
        <fullName evidence="7">DNA-binding protein</fullName>
    </recommendedName>
</protein>
<dbReference type="OrthoDB" id="9799835at2"/>
<keyword evidence="6" id="KW-1185">Reference proteome</keyword>
<evidence type="ECO:0008006" key="7">
    <source>
        <dbReference type="Google" id="ProtNLM"/>
    </source>
</evidence>
<proteinExistence type="inferred from homology"/>
<dbReference type="Proteomes" id="UP000094795">
    <property type="component" value="Unassembled WGS sequence"/>
</dbReference>